<evidence type="ECO:0000313" key="2">
    <source>
        <dbReference type="Proteomes" id="UP001139409"/>
    </source>
</evidence>
<reference evidence="1" key="1">
    <citation type="submission" date="2021-09" db="EMBL/GenBank/DDBJ databases">
        <title>Fulvivirga sp. isolated from coastal sediment.</title>
        <authorList>
            <person name="Yu H."/>
        </authorList>
    </citation>
    <scope>NUCLEOTIDE SEQUENCE</scope>
    <source>
        <strain evidence="1">1062</strain>
    </source>
</reference>
<accession>A0A9X1HVY5</accession>
<dbReference type="EMBL" id="JAIXNE010000006">
    <property type="protein sequence ID" value="MCA6078656.1"/>
    <property type="molecule type" value="Genomic_DNA"/>
</dbReference>
<evidence type="ECO:0000313" key="1">
    <source>
        <dbReference type="EMBL" id="MCA6078656.1"/>
    </source>
</evidence>
<dbReference type="AlphaFoldDB" id="A0A9X1HVY5"/>
<comment type="caution">
    <text evidence="1">The sequence shown here is derived from an EMBL/GenBank/DDBJ whole genome shotgun (WGS) entry which is preliminary data.</text>
</comment>
<protein>
    <submittedName>
        <fullName evidence="1">Uncharacterized protein</fullName>
    </submittedName>
</protein>
<dbReference type="Proteomes" id="UP001139409">
    <property type="component" value="Unassembled WGS sequence"/>
</dbReference>
<gene>
    <name evidence="1" type="ORF">LDX50_27530</name>
</gene>
<name>A0A9X1HVY5_9BACT</name>
<proteinExistence type="predicted"/>
<sequence>MKKYILPILVLLAIIAVIFVWLGGSSSLEYSLVEQEEIALYGYEYRGRPTQPELEKLFFKVRDASSFETGRFLTIISYGTEAEVDTLYQFIGTQHSSFNADSSVQKIVEGGQFVQVTLDMHAMVRPSPANVRKGAVDFARDKGLQVADWNLEIFTAEDVLTVLFPVVD</sequence>
<organism evidence="1 2">
    <name type="scientific">Fulvivirga sedimenti</name>
    <dbReference type="NCBI Taxonomy" id="2879465"/>
    <lineage>
        <taxon>Bacteria</taxon>
        <taxon>Pseudomonadati</taxon>
        <taxon>Bacteroidota</taxon>
        <taxon>Cytophagia</taxon>
        <taxon>Cytophagales</taxon>
        <taxon>Fulvivirgaceae</taxon>
        <taxon>Fulvivirga</taxon>
    </lineage>
</organism>
<keyword evidence="2" id="KW-1185">Reference proteome</keyword>
<dbReference type="RefSeq" id="WP_225699510.1">
    <property type="nucleotide sequence ID" value="NZ_JAIXNE010000006.1"/>
</dbReference>